<protein>
    <submittedName>
        <fullName evidence="14">NhaP-type Na+/H+ or K+/H+ antiporter</fullName>
    </submittedName>
</protein>
<dbReference type="Proteomes" id="UP001549366">
    <property type="component" value="Unassembled WGS sequence"/>
</dbReference>
<dbReference type="InterPro" id="IPR018422">
    <property type="entry name" value="Cation/H_exchanger_CPA1"/>
</dbReference>
<comment type="subcellular location">
    <subcellularLocation>
        <location evidence="1">Cell membrane</location>
        <topology evidence="1">Multi-pass membrane protein</topology>
    </subcellularLocation>
</comment>
<evidence type="ECO:0000256" key="9">
    <source>
        <dbReference type="ARBA" id="ARBA00023065"/>
    </source>
</evidence>
<feature type="transmembrane region" description="Helical" evidence="12">
    <location>
        <begin position="67"/>
        <end position="84"/>
    </location>
</feature>
<evidence type="ECO:0000256" key="10">
    <source>
        <dbReference type="ARBA" id="ARBA00023136"/>
    </source>
</evidence>
<feature type="transmembrane region" description="Helical" evidence="12">
    <location>
        <begin position="121"/>
        <end position="145"/>
    </location>
</feature>
<keyword evidence="7 12" id="KW-1133">Transmembrane helix</keyword>
<comment type="similarity">
    <text evidence="2">Belongs to the monovalent cation:proton antiporter 1 (CPA1) transporter (TC 2.A.36) family.</text>
</comment>
<feature type="transmembrane region" description="Helical" evidence="12">
    <location>
        <begin position="96"/>
        <end position="115"/>
    </location>
</feature>
<dbReference type="Gene3D" id="6.10.140.1330">
    <property type="match status" value="1"/>
</dbReference>
<proteinExistence type="inferred from homology"/>
<dbReference type="Pfam" id="PF00999">
    <property type="entry name" value="Na_H_Exchanger"/>
    <property type="match status" value="1"/>
</dbReference>
<evidence type="ECO:0000256" key="5">
    <source>
        <dbReference type="ARBA" id="ARBA00022475"/>
    </source>
</evidence>
<keyword evidence="10 12" id="KW-0472">Membrane</keyword>
<dbReference type="PRINTS" id="PR01084">
    <property type="entry name" value="NAHEXCHNGR"/>
</dbReference>
<keyword evidence="11" id="KW-0739">Sodium transport</keyword>
<name>A0ABV2SJI1_9GAMM</name>
<keyword evidence="6 12" id="KW-0812">Transmembrane</keyword>
<feature type="transmembrane region" description="Helical" evidence="12">
    <location>
        <begin position="198"/>
        <end position="220"/>
    </location>
</feature>
<evidence type="ECO:0000256" key="12">
    <source>
        <dbReference type="SAM" id="Phobius"/>
    </source>
</evidence>
<feature type="transmembrane region" description="Helical" evidence="12">
    <location>
        <begin position="166"/>
        <end position="192"/>
    </location>
</feature>
<dbReference type="EMBL" id="JBEWTB010000002">
    <property type="protein sequence ID" value="MET4757911.1"/>
    <property type="molecule type" value="Genomic_DNA"/>
</dbReference>
<organism evidence="14 15">
    <name type="scientific">Endozoicomonas lisbonensis</name>
    <dbReference type="NCBI Taxonomy" id="3120522"/>
    <lineage>
        <taxon>Bacteria</taxon>
        <taxon>Pseudomonadati</taxon>
        <taxon>Pseudomonadota</taxon>
        <taxon>Gammaproteobacteria</taxon>
        <taxon>Oceanospirillales</taxon>
        <taxon>Endozoicomonadaceae</taxon>
        <taxon>Endozoicomonas</taxon>
    </lineage>
</organism>
<evidence type="ECO:0000256" key="6">
    <source>
        <dbReference type="ARBA" id="ARBA00022692"/>
    </source>
</evidence>
<evidence type="ECO:0000259" key="13">
    <source>
        <dbReference type="Pfam" id="PF00999"/>
    </source>
</evidence>
<feature type="transmembrane region" description="Helical" evidence="12">
    <location>
        <begin position="6"/>
        <end position="27"/>
    </location>
</feature>
<evidence type="ECO:0000256" key="3">
    <source>
        <dbReference type="ARBA" id="ARBA00022448"/>
    </source>
</evidence>
<feature type="transmembrane region" description="Helical" evidence="12">
    <location>
        <begin position="313"/>
        <end position="338"/>
    </location>
</feature>
<evidence type="ECO:0000256" key="4">
    <source>
        <dbReference type="ARBA" id="ARBA00022449"/>
    </source>
</evidence>
<dbReference type="PANTHER" id="PTHR10110:SF195">
    <property type="entry name" value="NA(+)_H(+) ANTIPORTER NHAS2"/>
    <property type="match status" value="1"/>
</dbReference>
<dbReference type="RefSeq" id="WP_354008034.1">
    <property type="nucleotide sequence ID" value="NZ_JBEWTA010000001.1"/>
</dbReference>
<feature type="domain" description="Cation/H+ exchanger transmembrane" evidence="13">
    <location>
        <begin position="18"/>
        <end position="409"/>
    </location>
</feature>
<evidence type="ECO:0000256" key="1">
    <source>
        <dbReference type="ARBA" id="ARBA00004651"/>
    </source>
</evidence>
<dbReference type="InterPro" id="IPR004709">
    <property type="entry name" value="NaH_exchanger"/>
</dbReference>
<feature type="transmembrane region" description="Helical" evidence="12">
    <location>
        <begin position="389"/>
        <end position="409"/>
    </location>
</feature>
<feature type="transmembrane region" description="Helical" evidence="12">
    <location>
        <begin position="34"/>
        <end position="52"/>
    </location>
</feature>
<evidence type="ECO:0000256" key="11">
    <source>
        <dbReference type="ARBA" id="ARBA00023201"/>
    </source>
</evidence>
<feature type="transmembrane region" description="Helical" evidence="12">
    <location>
        <begin position="358"/>
        <end position="377"/>
    </location>
</feature>
<keyword evidence="5" id="KW-1003">Cell membrane</keyword>
<dbReference type="InterPro" id="IPR006153">
    <property type="entry name" value="Cation/H_exchanger_TM"/>
</dbReference>
<comment type="caution">
    <text evidence="14">The sequence shown here is derived from an EMBL/GenBank/DDBJ whole genome shotgun (WGS) entry which is preliminary data.</text>
</comment>
<keyword evidence="4" id="KW-0050">Antiport</keyword>
<evidence type="ECO:0000313" key="14">
    <source>
        <dbReference type="EMBL" id="MET4757911.1"/>
    </source>
</evidence>
<dbReference type="PANTHER" id="PTHR10110">
    <property type="entry name" value="SODIUM/HYDROGEN EXCHANGER"/>
    <property type="match status" value="1"/>
</dbReference>
<feature type="transmembrane region" description="Helical" evidence="12">
    <location>
        <begin position="283"/>
        <end position="301"/>
    </location>
</feature>
<evidence type="ECO:0000256" key="2">
    <source>
        <dbReference type="ARBA" id="ARBA00007367"/>
    </source>
</evidence>
<accession>A0ABV2SJI1</accession>
<keyword evidence="8" id="KW-0915">Sodium</keyword>
<evidence type="ECO:0000256" key="8">
    <source>
        <dbReference type="ARBA" id="ARBA00023053"/>
    </source>
</evidence>
<gene>
    <name evidence="14" type="ORF">V5J35_003103</name>
</gene>
<reference evidence="14 15" key="1">
    <citation type="submission" date="2024-06" db="EMBL/GenBank/DDBJ databases">
        <title>Genomic Encyclopedia of Type Strains, Phase V (KMG-V): Genome sequencing to study the core and pangenomes of soil and plant-associated prokaryotes.</title>
        <authorList>
            <person name="Whitman W."/>
        </authorList>
    </citation>
    <scope>NUCLEOTIDE SEQUENCE [LARGE SCALE GENOMIC DNA]</scope>
    <source>
        <strain evidence="14 15">NE40</strain>
    </source>
</reference>
<keyword evidence="9" id="KW-0406">Ion transport</keyword>
<sequence>MQETSLADPVLMLAGLLLLATSSAILLKRIRFPYTIGLVIIGMILASLAQYSNQLELLHRVELSHDLIMYVLLPVLIFGAALHIKIPHMFREMKTVMTLAVPGVVLSMLIIGYLLNVLTPLTLAGAMLFGALISATDPVAVIALFKEVGAPDRMLMLMDVESLFNDATAIVVFGIVLSVVQSGSGFTGWMLLEGIGSFIEVFFGGILVGGVLGLSMCWLLKLGRGSPFVQIANSTILAYGSFIIADHIFGFSGVMSTIAAGLVIRSSIGELLSNQVRQLIEPYWDFIVFIANSLVFLLLGFKESLLIKSPERLLDAFPWLLIAIVVVLLARFLVVYLLLPASDVFLRGREVDMKVKAIIFWGGLRGVVPVALMVSIPSDMEYQNLIIDMTLAVILFSLLVQGTTVNWLMCRLRVNQKYHIVRAAMKKLGG</sequence>
<feature type="transmembrane region" description="Helical" evidence="12">
    <location>
        <begin position="236"/>
        <end position="263"/>
    </location>
</feature>
<evidence type="ECO:0000256" key="7">
    <source>
        <dbReference type="ARBA" id="ARBA00022989"/>
    </source>
</evidence>
<keyword evidence="3" id="KW-0813">Transport</keyword>
<keyword evidence="15" id="KW-1185">Reference proteome</keyword>
<evidence type="ECO:0000313" key="15">
    <source>
        <dbReference type="Proteomes" id="UP001549366"/>
    </source>
</evidence>